<dbReference type="Pfam" id="PF23334">
    <property type="entry name" value="VWC2L_2nd"/>
    <property type="match status" value="2"/>
</dbReference>
<dbReference type="InterPro" id="IPR008037">
    <property type="entry name" value="Pacifastin_dom"/>
</dbReference>
<dbReference type="SUPFAM" id="SSF57283">
    <property type="entry name" value="PMP inhibitors"/>
    <property type="match status" value="1"/>
</dbReference>
<comment type="subcellular location">
    <subcellularLocation>
        <location evidence="1">Secreted</location>
    </subcellularLocation>
</comment>
<sequence>MNTSSFSFVRSSLLALTALVPALLTGCVVVSEGGDGTCNYDGETYDAGENFPAGDGCNTCFCDSDGSVGCTLAACDEPPGVCDTPQGPIAAGESYSSDCNTCTCQPSGDVACTAIGCVDTCYYEGEMYHVGESFPDADSCNTCTCMDDGNVACTDTACACDPDTEWYRDYVSLDPAQCEVIDYNCPEHTSAFGNDCGCGCEQSPECEQTYDCQPPNDCPADLAEQCPYSTILH</sequence>
<dbReference type="InterPro" id="IPR036201">
    <property type="entry name" value="Pacifastin_dom_sf"/>
</dbReference>
<keyword evidence="2" id="KW-0964">Secreted</keyword>
<evidence type="ECO:0000256" key="3">
    <source>
        <dbReference type="ARBA" id="ARBA00023157"/>
    </source>
</evidence>
<feature type="signal peptide" evidence="4">
    <location>
        <begin position="1"/>
        <end position="26"/>
    </location>
</feature>
<evidence type="ECO:0000256" key="4">
    <source>
        <dbReference type="SAM" id="SignalP"/>
    </source>
</evidence>
<dbReference type="SUPFAM" id="SSF57603">
    <property type="entry name" value="FnI-like domain"/>
    <property type="match status" value="1"/>
</dbReference>
<dbReference type="PROSITE" id="PS50184">
    <property type="entry name" value="VWFC_2"/>
    <property type="match status" value="1"/>
</dbReference>
<keyword evidence="7" id="KW-1185">Reference proteome</keyword>
<dbReference type="AlphaFoldDB" id="A0A017T1Z1"/>
<organism evidence="6 7">
    <name type="scientific">Chondromyces apiculatus DSM 436</name>
    <dbReference type="NCBI Taxonomy" id="1192034"/>
    <lineage>
        <taxon>Bacteria</taxon>
        <taxon>Pseudomonadati</taxon>
        <taxon>Myxococcota</taxon>
        <taxon>Polyangia</taxon>
        <taxon>Polyangiales</taxon>
        <taxon>Polyangiaceae</taxon>
        <taxon>Chondromyces</taxon>
    </lineage>
</organism>
<feature type="domain" description="VWFC" evidence="5">
    <location>
        <begin position="36"/>
        <end position="100"/>
    </location>
</feature>
<evidence type="ECO:0000256" key="1">
    <source>
        <dbReference type="ARBA" id="ARBA00004613"/>
    </source>
</evidence>
<reference evidence="6 7" key="1">
    <citation type="submission" date="2013-05" db="EMBL/GenBank/DDBJ databases">
        <title>Genome assembly of Chondromyces apiculatus DSM 436.</title>
        <authorList>
            <person name="Sharma G."/>
            <person name="Khatri I."/>
            <person name="Kaur C."/>
            <person name="Mayilraj S."/>
            <person name="Subramanian S."/>
        </authorList>
    </citation>
    <scope>NUCLEOTIDE SEQUENCE [LARGE SCALE GENOMIC DNA]</scope>
    <source>
        <strain evidence="6 7">DSM 436</strain>
    </source>
</reference>
<dbReference type="EMBL" id="ASRX01000049">
    <property type="protein sequence ID" value="EYF03289.1"/>
    <property type="molecule type" value="Genomic_DNA"/>
</dbReference>
<dbReference type="GO" id="GO:0030414">
    <property type="term" value="F:peptidase inhibitor activity"/>
    <property type="evidence" value="ECO:0007669"/>
    <property type="project" value="InterPro"/>
</dbReference>
<comment type="caution">
    <text evidence="6">The sequence shown here is derived from an EMBL/GenBank/DDBJ whole genome shotgun (WGS) entry which is preliminary data.</text>
</comment>
<accession>A0A017T1Z1</accession>
<keyword evidence="4" id="KW-0732">Signal</keyword>
<evidence type="ECO:0000313" key="7">
    <source>
        <dbReference type="Proteomes" id="UP000019678"/>
    </source>
</evidence>
<dbReference type="STRING" id="1192034.CAP_5793"/>
<dbReference type="InterPro" id="IPR001007">
    <property type="entry name" value="VWF_dom"/>
</dbReference>
<dbReference type="Gene3D" id="2.10.70.10">
    <property type="entry name" value="Complement Module, domain 1"/>
    <property type="match status" value="2"/>
</dbReference>
<keyword evidence="3" id="KW-1015">Disulfide bond</keyword>
<proteinExistence type="predicted"/>
<evidence type="ECO:0000259" key="5">
    <source>
        <dbReference type="PROSITE" id="PS50184"/>
    </source>
</evidence>
<dbReference type="GO" id="GO:0005576">
    <property type="term" value="C:extracellular region"/>
    <property type="evidence" value="ECO:0007669"/>
    <property type="project" value="UniProtKB-SubCell"/>
</dbReference>
<dbReference type="RefSeq" id="WP_052376091.1">
    <property type="nucleotide sequence ID" value="NZ_ASRX01000049.1"/>
</dbReference>
<dbReference type="Pfam" id="PF05375">
    <property type="entry name" value="Pacifastin_I"/>
    <property type="match status" value="1"/>
</dbReference>
<evidence type="ECO:0000313" key="6">
    <source>
        <dbReference type="EMBL" id="EYF03289.1"/>
    </source>
</evidence>
<feature type="chain" id="PRO_5001499868" description="VWFC domain-containing protein" evidence="4">
    <location>
        <begin position="27"/>
        <end position="233"/>
    </location>
</feature>
<gene>
    <name evidence="6" type="ORF">CAP_5793</name>
</gene>
<dbReference type="OrthoDB" id="8562597at2"/>
<evidence type="ECO:0000256" key="2">
    <source>
        <dbReference type="ARBA" id="ARBA00022525"/>
    </source>
</evidence>
<dbReference type="Proteomes" id="UP000019678">
    <property type="component" value="Unassembled WGS sequence"/>
</dbReference>
<name>A0A017T1Z1_9BACT</name>
<protein>
    <recommendedName>
        <fullName evidence="5">VWFC domain-containing protein</fullName>
    </recommendedName>
</protein>